<evidence type="ECO:0000256" key="3">
    <source>
        <dbReference type="ARBA" id="ARBA00022833"/>
    </source>
</evidence>
<keyword evidence="1" id="KW-0479">Metal-binding</keyword>
<protein>
    <recommendedName>
        <fullName evidence="5">SWIM-type domain-containing protein</fullName>
    </recommendedName>
</protein>
<dbReference type="InterPro" id="IPR018289">
    <property type="entry name" value="MULE_transposase_dom"/>
</dbReference>
<evidence type="ECO:0000313" key="7">
    <source>
        <dbReference type="Proteomes" id="UP001408789"/>
    </source>
</evidence>
<evidence type="ECO:0000256" key="2">
    <source>
        <dbReference type="ARBA" id="ARBA00022771"/>
    </source>
</evidence>
<dbReference type="InterPro" id="IPR004330">
    <property type="entry name" value="FAR1_DNA_bnd_dom"/>
</dbReference>
<keyword evidence="2 4" id="KW-0863">Zinc-finger</keyword>
<dbReference type="Pfam" id="PF10551">
    <property type="entry name" value="MULE"/>
    <property type="match status" value="1"/>
</dbReference>
<dbReference type="SMART" id="SM00575">
    <property type="entry name" value="ZnF_PMZ"/>
    <property type="match status" value="1"/>
</dbReference>
<dbReference type="PANTHER" id="PTHR47718:SF12">
    <property type="entry name" value="PROTEIN FAR1-RELATED SEQUENCE"/>
    <property type="match status" value="1"/>
</dbReference>
<keyword evidence="7" id="KW-1185">Reference proteome</keyword>
<dbReference type="InterPro" id="IPR006564">
    <property type="entry name" value="Znf_PMZ"/>
</dbReference>
<evidence type="ECO:0000259" key="5">
    <source>
        <dbReference type="PROSITE" id="PS50966"/>
    </source>
</evidence>
<comment type="caution">
    <text evidence="6">The sequence shown here is derived from an EMBL/GenBank/DDBJ whole genome shotgun (WGS) entry which is preliminary data.</text>
</comment>
<dbReference type="Pfam" id="PF03101">
    <property type="entry name" value="FAR1"/>
    <property type="match status" value="1"/>
</dbReference>
<evidence type="ECO:0000256" key="4">
    <source>
        <dbReference type="PROSITE-ProRule" id="PRU00325"/>
    </source>
</evidence>
<dbReference type="InterPro" id="IPR007527">
    <property type="entry name" value="Znf_SWIM"/>
</dbReference>
<dbReference type="GO" id="GO:0008270">
    <property type="term" value="F:zinc ion binding"/>
    <property type="evidence" value="ECO:0007669"/>
    <property type="project" value="UniProtKB-KW"/>
</dbReference>
<sequence>MKERAQLEVFHENLHFTSDEEPNFSQSSEFLVTDDGEHTDDDRISHFVDDVIDDMYDDSKAECDDPENYIEREECSVNISDSPNGTRYWIPKVPLKFTPVEGSVFTSFKEAQAMYERYAEMAGFDTRLSTLKKVKGEIRHRYILCNKAGKAISRSKKTVDDEDGGSSRRSTSSSLTDCKACVRFKAIRGSGSYIMHKFVDFHNHRLMEKEDMEYSKVRRKLQYPEKRFINKISTANIGPCTAYRLRSLCSGGRRRVRGNANDFRNYKRDLRVYIGKRDAQMLVDRLEKRKKNDPNFYFNYKCNERELFTLFWADDVAKINYKAFGDVLVFDATYRTNRYKMVFVPFTGVDHHKRSVTFGGALIKRETTECYKFILESFMEAHATQPKIVFTDQDLAVQAAVEAIFFESAHHLCMWHIMDKLPIKFTGDLLINTDLRKRINKLVWNTYLTPDQFEEQWKEMIQDFSLAEHKWLHDVFQIRDRWIPAYFRDLPMCCLLKTTSRSESVNAFFRRYMHPDNSLLEFMICFETAMDDQRYKQRKLDIEDHTKTPFMKTELPIERYVADVYTSQIFKDVQKQIFKGVWFCGQKSLTTDGPCDEYIITEKNRAFNVIADLKVIVVINHEEKNMQCSCIKFERIGYLCSHIFCVLKFVGVNVIPDEYVLRRWRKGALPHDIYKKQQKCVTENDVKDELFQNAVSIVESCVSRLRGDTGKMKLFVDKLEMMRNEIFTEIPNEPDVNSNHQIFKTYLDVSSPEKVQVTVPEGARNKGCGTNKRMVGPGEKVVAKIKKKYPRLCRMCNKYEFHDSRTCDLNPKNLNRKAKLKGKQKITISSQSEEST</sequence>
<dbReference type="PANTHER" id="PTHR47718">
    <property type="entry name" value="OS01G0519700 PROTEIN"/>
    <property type="match status" value="1"/>
</dbReference>
<keyword evidence="3" id="KW-0862">Zinc</keyword>
<dbReference type="PROSITE" id="PS50966">
    <property type="entry name" value="ZF_SWIM"/>
    <property type="match status" value="1"/>
</dbReference>
<name>A0AAP0GHB3_9ASTR</name>
<evidence type="ECO:0000313" key="6">
    <source>
        <dbReference type="EMBL" id="KAK9049186.1"/>
    </source>
</evidence>
<organism evidence="6 7">
    <name type="scientific">Deinandra increscens subsp. villosa</name>
    <dbReference type="NCBI Taxonomy" id="3103831"/>
    <lineage>
        <taxon>Eukaryota</taxon>
        <taxon>Viridiplantae</taxon>
        <taxon>Streptophyta</taxon>
        <taxon>Embryophyta</taxon>
        <taxon>Tracheophyta</taxon>
        <taxon>Spermatophyta</taxon>
        <taxon>Magnoliopsida</taxon>
        <taxon>eudicotyledons</taxon>
        <taxon>Gunneridae</taxon>
        <taxon>Pentapetalae</taxon>
        <taxon>asterids</taxon>
        <taxon>campanulids</taxon>
        <taxon>Asterales</taxon>
        <taxon>Asteraceae</taxon>
        <taxon>Asteroideae</taxon>
        <taxon>Heliantheae alliance</taxon>
        <taxon>Madieae</taxon>
        <taxon>Madiinae</taxon>
        <taxon>Deinandra</taxon>
    </lineage>
</organism>
<dbReference type="AlphaFoldDB" id="A0AAP0GHB3"/>
<evidence type="ECO:0000256" key="1">
    <source>
        <dbReference type="ARBA" id="ARBA00022723"/>
    </source>
</evidence>
<gene>
    <name evidence="6" type="ORF">SSX86_031847</name>
</gene>
<proteinExistence type="predicted"/>
<accession>A0AAP0GHB3</accession>
<feature type="domain" description="SWIM-type" evidence="5">
    <location>
        <begin position="613"/>
        <end position="651"/>
    </location>
</feature>
<dbReference type="EMBL" id="JBCNJP010008008">
    <property type="protein sequence ID" value="KAK9049186.1"/>
    <property type="molecule type" value="Genomic_DNA"/>
</dbReference>
<reference evidence="6 7" key="1">
    <citation type="submission" date="2024-04" db="EMBL/GenBank/DDBJ databases">
        <title>The reference genome of an endangered Asteraceae, Deinandra increscens subsp. villosa, native to the Central Coast of California.</title>
        <authorList>
            <person name="Guilliams M."/>
            <person name="Hasenstab-Lehman K."/>
            <person name="Meyer R."/>
            <person name="Mcevoy S."/>
        </authorList>
    </citation>
    <scope>NUCLEOTIDE SEQUENCE [LARGE SCALE GENOMIC DNA]</scope>
    <source>
        <tissue evidence="6">Leaf</tissue>
    </source>
</reference>
<dbReference type="Proteomes" id="UP001408789">
    <property type="component" value="Unassembled WGS sequence"/>
</dbReference>